<keyword evidence="4" id="KW-0902">Two-component regulatory system</keyword>
<feature type="modified residue" description="4-aspartylphosphate" evidence="8">
    <location>
        <position position="57"/>
    </location>
</feature>
<evidence type="ECO:0000313" key="12">
    <source>
        <dbReference type="Proteomes" id="UP000215545"/>
    </source>
</evidence>
<evidence type="ECO:0000256" key="5">
    <source>
        <dbReference type="ARBA" id="ARBA00023015"/>
    </source>
</evidence>
<accession>A0ABX4E861</accession>
<dbReference type="Gene3D" id="1.10.10.60">
    <property type="entry name" value="Homeodomain-like"/>
    <property type="match status" value="2"/>
</dbReference>
<evidence type="ECO:0000256" key="4">
    <source>
        <dbReference type="ARBA" id="ARBA00023012"/>
    </source>
</evidence>
<comment type="caution">
    <text evidence="11">The sequence shown here is derived from an EMBL/GenBank/DDBJ whole genome shotgun (WGS) entry which is preliminary data.</text>
</comment>
<dbReference type="InterPro" id="IPR018062">
    <property type="entry name" value="HTH_AraC-typ_CS"/>
</dbReference>
<dbReference type="Pfam" id="PF00072">
    <property type="entry name" value="Response_reg"/>
    <property type="match status" value="1"/>
</dbReference>
<evidence type="ECO:0000313" key="11">
    <source>
        <dbReference type="EMBL" id="OXS77550.1"/>
    </source>
</evidence>
<evidence type="ECO:0000256" key="7">
    <source>
        <dbReference type="ARBA" id="ARBA00023163"/>
    </source>
</evidence>
<feature type="domain" description="Response regulatory" evidence="10">
    <location>
        <begin position="5"/>
        <end position="122"/>
    </location>
</feature>
<dbReference type="Gene3D" id="3.40.50.2300">
    <property type="match status" value="1"/>
</dbReference>
<dbReference type="SUPFAM" id="SSF52172">
    <property type="entry name" value="CheY-like"/>
    <property type="match status" value="1"/>
</dbReference>
<dbReference type="InterPro" id="IPR001789">
    <property type="entry name" value="Sig_transdc_resp-reg_receiver"/>
</dbReference>
<evidence type="ECO:0000256" key="6">
    <source>
        <dbReference type="ARBA" id="ARBA00023125"/>
    </source>
</evidence>
<evidence type="ECO:0000259" key="10">
    <source>
        <dbReference type="PROSITE" id="PS50110"/>
    </source>
</evidence>
<dbReference type="Proteomes" id="UP000215545">
    <property type="component" value="Unassembled WGS sequence"/>
</dbReference>
<reference evidence="12" key="1">
    <citation type="submission" date="2017-03" db="EMBL/GenBank/DDBJ databases">
        <title>Bacillus sp. V-88(T) DSM27956, whole genome shotgun sequencing project.</title>
        <authorList>
            <person name="Dastager S.G."/>
            <person name="Neurgaonkar P.S."/>
            <person name="Dharne M.S."/>
        </authorList>
    </citation>
    <scope>NUCLEOTIDE SEQUENCE [LARGE SCALE GENOMIC DNA]</scope>
    <source>
        <strain evidence="12">DSM 25145</strain>
    </source>
</reference>
<keyword evidence="6 11" id="KW-0238">DNA-binding</keyword>
<proteinExistence type="predicted"/>
<protein>
    <submittedName>
        <fullName evidence="11">DNA-binding response regulator</fullName>
    </submittedName>
</protein>
<dbReference type="SUPFAM" id="SSF46689">
    <property type="entry name" value="Homeodomain-like"/>
    <property type="match status" value="1"/>
</dbReference>
<dbReference type="InterPro" id="IPR009057">
    <property type="entry name" value="Homeodomain-like_sf"/>
</dbReference>
<keyword evidence="12" id="KW-1185">Reference proteome</keyword>
<organism evidence="11 12">
    <name type="scientific">Domibacillus enclensis</name>
    <dbReference type="NCBI Taxonomy" id="1017273"/>
    <lineage>
        <taxon>Bacteria</taxon>
        <taxon>Bacillati</taxon>
        <taxon>Bacillota</taxon>
        <taxon>Bacilli</taxon>
        <taxon>Bacillales</taxon>
        <taxon>Bacillaceae</taxon>
        <taxon>Domibacillus</taxon>
    </lineage>
</organism>
<evidence type="ECO:0000259" key="9">
    <source>
        <dbReference type="PROSITE" id="PS01124"/>
    </source>
</evidence>
<keyword evidence="3 8" id="KW-0597">Phosphoprotein</keyword>
<dbReference type="SMART" id="SM00448">
    <property type="entry name" value="REC"/>
    <property type="match status" value="1"/>
</dbReference>
<keyword evidence="7" id="KW-0804">Transcription</keyword>
<dbReference type="CDD" id="cd17536">
    <property type="entry name" value="REC_YesN-like"/>
    <property type="match status" value="1"/>
</dbReference>
<feature type="domain" description="HTH araC/xylS-type" evidence="9">
    <location>
        <begin position="261"/>
        <end position="360"/>
    </location>
</feature>
<sequence>MTMTTVLIIDDEKWTRDTVKALINQESWGITELDEAVNGEKALEKIKAKRPDMVITDMKMPGMDGIGLLEVLEREYPELPVIVLSGYQDFMYTRQAIRARAVEYLTKPVDGEELNQAIGKAVMEMRKQEEQQMSSPLFASKQPEMTTITDPFFGTLGFSLKELNAEQFHATIRSFDTKLTQVLKRNEAFRYHLHKQFVVLMETTMKHFDVTAEDLGFKRKEFLYEPALSVEEQLTNMQQIGKAAIQKIKEGAKQKSRVNLDEIKEYIEEHYASADLSLGMISRKFFVSKEYLTTAFKKKFGCNITEFIIEYRMAQAKELVETTTLQFKTIGSMVGYEDVSYFYRLFKKVYGTSPGCMRKG</sequence>
<dbReference type="PROSITE" id="PS01124">
    <property type="entry name" value="HTH_ARAC_FAMILY_2"/>
    <property type="match status" value="1"/>
</dbReference>
<comment type="subcellular location">
    <subcellularLocation>
        <location evidence="1">Cytoplasm</location>
    </subcellularLocation>
</comment>
<name>A0ABX4E861_9BACI</name>
<keyword evidence="2" id="KW-0963">Cytoplasm</keyword>
<gene>
    <name evidence="11" type="ORF">B1B05_11990</name>
</gene>
<dbReference type="EMBL" id="MWSK01000005">
    <property type="protein sequence ID" value="OXS77550.1"/>
    <property type="molecule type" value="Genomic_DNA"/>
</dbReference>
<dbReference type="PANTHER" id="PTHR42713:SF3">
    <property type="entry name" value="TRANSCRIPTIONAL REGULATORY PROTEIN HPTR"/>
    <property type="match status" value="1"/>
</dbReference>
<dbReference type="Pfam" id="PF12833">
    <property type="entry name" value="HTH_18"/>
    <property type="match status" value="1"/>
</dbReference>
<dbReference type="PROSITE" id="PS50110">
    <property type="entry name" value="RESPONSE_REGULATORY"/>
    <property type="match status" value="1"/>
</dbReference>
<keyword evidence="5" id="KW-0805">Transcription regulation</keyword>
<evidence type="ECO:0000256" key="8">
    <source>
        <dbReference type="PROSITE-ProRule" id="PRU00169"/>
    </source>
</evidence>
<evidence type="ECO:0000256" key="3">
    <source>
        <dbReference type="ARBA" id="ARBA00022553"/>
    </source>
</evidence>
<evidence type="ECO:0000256" key="2">
    <source>
        <dbReference type="ARBA" id="ARBA00022490"/>
    </source>
</evidence>
<dbReference type="InterPro" id="IPR011006">
    <property type="entry name" value="CheY-like_superfamily"/>
</dbReference>
<dbReference type="InterPro" id="IPR018060">
    <property type="entry name" value="HTH_AraC"/>
</dbReference>
<dbReference type="SMART" id="SM00342">
    <property type="entry name" value="HTH_ARAC"/>
    <property type="match status" value="1"/>
</dbReference>
<dbReference type="InterPro" id="IPR051552">
    <property type="entry name" value="HptR"/>
</dbReference>
<dbReference type="GO" id="GO:0003677">
    <property type="term" value="F:DNA binding"/>
    <property type="evidence" value="ECO:0007669"/>
    <property type="project" value="UniProtKB-KW"/>
</dbReference>
<evidence type="ECO:0000256" key="1">
    <source>
        <dbReference type="ARBA" id="ARBA00004496"/>
    </source>
</evidence>
<dbReference type="PANTHER" id="PTHR42713">
    <property type="entry name" value="HISTIDINE KINASE-RELATED"/>
    <property type="match status" value="1"/>
</dbReference>
<dbReference type="PROSITE" id="PS00041">
    <property type="entry name" value="HTH_ARAC_FAMILY_1"/>
    <property type="match status" value="1"/>
</dbReference>